<dbReference type="RefSeq" id="WP_319076183.1">
    <property type="nucleotide sequence ID" value="NZ_JAWWMZ010000012.1"/>
</dbReference>
<comment type="caution">
    <text evidence="2">The sequence shown here is derived from an EMBL/GenBank/DDBJ whole genome shotgun (WGS) entry which is preliminary data.</text>
</comment>
<accession>A0AAJ2R224</accession>
<evidence type="ECO:0000313" key="2">
    <source>
        <dbReference type="EMBL" id="MDX4956660.1"/>
    </source>
</evidence>
<protein>
    <submittedName>
        <fullName evidence="2">Uncharacterized protein</fullName>
    </submittedName>
</protein>
<evidence type="ECO:0000256" key="1">
    <source>
        <dbReference type="SAM" id="Phobius"/>
    </source>
</evidence>
<keyword evidence="1" id="KW-0812">Transmembrane</keyword>
<dbReference type="EMBL" id="JAWWMZ010000012">
    <property type="protein sequence ID" value="MDX4956660.1"/>
    <property type="molecule type" value="Genomic_DNA"/>
</dbReference>
<dbReference type="Proteomes" id="UP001287445">
    <property type="component" value="Unassembled WGS sequence"/>
</dbReference>
<keyword evidence="1" id="KW-0472">Membrane</keyword>
<organism evidence="2 3">
    <name type="scientific">Delftia acidovorans</name>
    <name type="common">Pseudomonas acidovorans</name>
    <name type="synonym">Comamonas acidovorans</name>
    <dbReference type="NCBI Taxonomy" id="80866"/>
    <lineage>
        <taxon>Bacteria</taxon>
        <taxon>Pseudomonadati</taxon>
        <taxon>Pseudomonadota</taxon>
        <taxon>Betaproteobacteria</taxon>
        <taxon>Burkholderiales</taxon>
        <taxon>Comamonadaceae</taxon>
        <taxon>Delftia</taxon>
    </lineage>
</organism>
<dbReference type="AlphaFoldDB" id="A0AAJ2R224"/>
<sequence length="310" mass="33518">MPASIAATFYQIGYADMLARQMEQKQIDAIVLTPQEYADILSDKARNNPRLAATLHAMLAHSALGRYWTHSASPNAGKPWVAPASLMVSDAYLITKTLIALGLAGARSYIKTTATGTYIIITGYAGLRRQLLQGTRFLAANPRMVQMGLGIRGLQNVAKGGFLLSLVVGTGIETLDFIFNDEKTMHDLVGGIGVEAVKAGLGTLAGIAAATITTGMTTVAVMPLFAMAVAVLITSFALNQADTYWRVKENVVNAMKALPERTATGLYQINTQSIAWEKIQKNENKHEKEDFYCDPAMDTKNLLCSISRVK</sequence>
<gene>
    <name evidence="2" type="ORF">SGN30_24890</name>
</gene>
<proteinExistence type="predicted"/>
<reference evidence="2" key="1">
    <citation type="submission" date="2023-11" db="EMBL/GenBank/DDBJ databases">
        <title>Identification and selenium tolerance of Delftia acidovorans R3-25.</title>
        <authorList>
            <person name="Zhang S."/>
            <person name="Liu Y."/>
            <person name="Guo Y."/>
        </authorList>
    </citation>
    <scope>NUCLEOTIDE SEQUENCE</scope>
    <source>
        <strain evidence="2">R3-25</strain>
    </source>
</reference>
<keyword evidence="1" id="KW-1133">Transmembrane helix</keyword>
<name>A0AAJ2R224_DELAC</name>
<evidence type="ECO:0000313" key="3">
    <source>
        <dbReference type="Proteomes" id="UP001287445"/>
    </source>
</evidence>
<feature type="transmembrane region" description="Helical" evidence="1">
    <location>
        <begin position="219"/>
        <end position="238"/>
    </location>
</feature>